<dbReference type="InterPro" id="IPR029058">
    <property type="entry name" value="AB_hydrolase_fold"/>
</dbReference>
<proteinExistence type="predicted"/>
<dbReference type="EMBL" id="JACJUU010000002">
    <property type="protein sequence ID" value="MBC2769149.1"/>
    <property type="molecule type" value="Genomic_DNA"/>
</dbReference>
<keyword evidence="2" id="KW-1185">Reference proteome</keyword>
<sequence length="96" mass="10635">MSARSSYVPFTDALENAMSTQRHLDKIHTPVILAYGSLETDEFKRQTADFAKAMQAAGKPVELIKADLFNHFEIMDDFGNPYGQVSAAAIKQIKGK</sequence>
<dbReference type="Gene3D" id="3.40.50.1820">
    <property type="entry name" value="alpha/beta hydrolase"/>
    <property type="match status" value="1"/>
</dbReference>
<gene>
    <name evidence="1" type="ORF">GTU67_04375</name>
</gene>
<protein>
    <recommendedName>
        <fullName evidence="3">Alpha/beta hydrolase fold-3 domain-containing protein</fullName>
    </recommendedName>
</protein>
<accession>A0A842HKC9</accession>
<dbReference type="RefSeq" id="WP_185778923.1">
    <property type="nucleotide sequence ID" value="NZ_JACJUU010000002.1"/>
</dbReference>
<reference evidence="1 2" key="1">
    <citation type="submission" date="2020-08" db="EMBL/GenBank/DDBJ databases">
        <title>Paraeoetvoesia sp. YC-7-48 draft genome sequence.</title>
        <authorList>
            <person name="Yao L."/>
        </authorList>
    </citation>
    <scope>NUCLEOTIDE SEQUENCE [LARGE SCALE GENOMIC DNA]</scope>
    <source>
        <strain evidence="2">YC-7-48</strain>
    </source>
</reference>
<comment type="caution">
    <text evidence="1">The sequence shown here is derived from an EMBL/GenBank/DDBJ whole genome shotgun (WGS) entry which is preliminary data.</text>
</comment>
<dbReference type="AlphaFoldDB" id="A0A842HKC9"/>
<name>A0A842HKC9_9BURK</name>
<organism evidence="1 2">
    <name type="scientific">Pusillimonas minor</name>
    <dbReference type="NCBI Taxonomy" id="2697024"/>
    <lineage>
        <taxon>Bacteria</taxon>
        <taxon>Pseudomonadati</taxon>
        <taxon>Pseudomonadota</taxon>
        <taxon>Betaproteobacteria</taxon>
        <taxon>Burkholderiales</taxon>
        <taxon>Alcaligenaceae</taxon>
        <taxon>Pusillimonas</taxon>
    </lineage>
</organism>
<evidence type="ECO:0000313" key="1">
    <source>
        <dbReference type="EMBL" id="MBC2769149.1"/>
    </source>
</evidence>
<evidence type="ECO:0008006" key="3">
    <source>
        <dbReference type="Google" id="ProtNLM"/>
    </source>
</evidence>
<dbReference type="Proteomes" id="UP000545386">
    <property type="component" value="Unassembled WGS sequence"/>
</dbReference>
<dbReference type="SUPFAM" id="SSF53474">
    <property type="entry name" value="alpha/beta-Hydrolases"/>
    <property type="match status" value="1"/>
</dbReference>
<evidence type="ECO:0000313" key="2">
    <source>
        <dbReference type="Proteomes" id="UP000545386"/>
    </source>
</evidence>